<dbReference type="GO" id="GO:0032993">
    <property type="term" value="C:protein-DNA complex"/>
    <property type="evidence" value="ECO:0007669"/>
    <property type="project" value="TreeGrafter"/>
</dbReference>
<keyword evidence="3" id="KW-0238">DNA-binding</keyword>
<comment type="caution">
    <text evidence="6">The sequence shown here is derived from an EMBL/GenBank/DDBJ whole genome shotgun (WGS) entry which is preliminary data.</text>
</comment>
<organism evidence="6 7">
    <name type="scientific">Microbacterium faecale</name>
    <dbReference type="NCBI Taxonomy" id="1804630"/>
    <lineage>
        <taxon>Bacteria</taxon>
        <taxon>Bacillati</taxon>
        <taxon>Actinomycetota</taxon>
        <taxon>Actinomycetes</taxon>
        <taxon>Micrococcales</taxon>
        <taxon>Microbacteriaceae</taxon>
        <taxon>Microbacterium</taxon>
    </lineage>
</organism>
<dbReference type="InterPro" id="IPR036390">
    <property type="entry name" value="WH_DNA-bd_sf"/>
</dbReference>
<dbReference type="Pfam" id="PF03466">
    <property type="entry name" value="LysR_substrate"/>
    <property type="match status" value="1"/>
</dbReference>
<dbReference type="InterPro" id="IPR000847">
    <property type="entry name" value="LysR_HTH_N"/>
</dbReference>
<reference evidence="6" key="1">
    <citation type="journal article" date="2014" name="Int. J. Syst. Evol. Microbiol.">
        <title>Complete genome sequence of Corynebacterium casei LMG S-19264T (=DSM 44701T), isolated from a smear-ripened cheese.</title>
        <authorList>
            <consortium name="US DOE Joint Genome Institute (JGI-PGF)"/>
            <person name="Walter F."/>
            <person name="Albersmeier A."/>
            <person name="Kalinowski J."/>
            <person name="Ruckert C."/>
        </authorList>
    </citation>
    <scope>NUCLEOTIDE SEQUENCE</scope>
    <source>
        <strain evidence="6">CGMCC 1.15152</strain>
    </source>
</reference>
<keyword evidence="7" id="KW-1185">Reference proteome</keyword>
<dbReference type="InterPro" id="IPR005119">
    <property type="entry name" value="LysR_subst-bd"/>
</dbReference>
<protein>
    <submittedName>
        <fullName evidence="6">Transcriptional regulator</fullName>
    </submittedName>
</protein>
<gene>
    <name evidence="6" type="ORF">GCM10010915_09130</name>
</gene>
<evidence type="ECO:0000313" key="6">
    <source>
        <dbReference type="EMBL" id="GGD31021.1"/>
    </source>
</evidence>
<feature type="domain" description="HTH lysR-type" evidence="5">
    <location>
        <begin position="20"/>
        <end position="62"/>
    </location>
</feature>
<dbReference type="PANTHER" id="PTHR30346:SF29">
    <property type="entry name" value="LYSR SUBSTRATE-BINDING"/>
    <property type="match status" value="1"/>
</dbReference>
<dbReference type="PANTHER" id="PTHR30346">
    <property type="entry name" value="TRANSCRIPTIONAL DUAL REGULATOR HCAR-RELATED"/>
    <property type="match status" value="1"/>
</dbReference>
<keyword evidence="4" id="KW-0804">Transcription</keyword>
<evidence type="ECO:0000256" key="2">
    <source>
        <dbReference type="ARBA" id="ARBA00023015"/>
    </source>
</evidence>
<dbReference type="RefSeq" id="WP_188711103.1">
    <property type="nucleotide sequence ID" value="NZ_BMHO01000001.1"/>
</dbReference>
<keyword evidence="2" id="KW-0805">Transcription regulation</keyword>
<evidence type="ECO:0000256" key="1">
    <source>
        <dbReference type="ARBA" id="ARBA00009437"/>
    </source>
</evidence>
<proteinExistence type="inferred from homology"/>
<evidence type="ECO:0000259" key="5">
    <source>
        <dbReference type="PROSITE" id="PS50931"/>
    </source>
</evidence>
<dbReference type="SUPFAM" id="SSF46785">
    <property type="entry name" value="Winged helix' DNA-binding domain"/>
    <property type="match status" value="1"/>
</dbReference>
<dbReference type="GO" id="GO:0003677">
    <property type="term" value="F:DNA binding"/>
    <property type="evidence" value="ECO:0007669"/>
    <property type="project" value="UniProtKB-KW"/>
</dbReference>
<evidence type="ECO:0000313" key="7">
    <source>
        <dbReference type="Proteomes" id="UP000633205"/>
    </source>
</evidence>
<dbReference type="PROSITE" id="PS50931">
    <property type="entry name" value="HTH_LYSR"/>
    <property type="match status" value="1"/>
</dbReference>
<dbReference type="GO" id="GO:0003700">
    <property type="term" value="F:DNA-binding transcription factor activity"/>
    <property type="evidence" value="ECO:0007669"/>
    <property type="project" value="InterPro"/>
</dbReference>
<comment type="similarity">
    <text evidence="1">Belongs to the LysR transcriptional regulatory family.</text>
</comment>
<dbReference type="Gene3D" id="3.40.190.10">
    <property type="entry name" value="Periplasmic binding protein-like II"/>
    <property type="match status" value="2"/>
</dbReference>
<dbReference type="InterPro" id="IPR036388">
    <property type="entry name" value="WH-like_DNA-bd_sf"/>
</dbReference>
<sequence>MSAPWSSHRLLLLRELQLRGTITAVAAALSYAPSTVSQQLAQLESEVGVPLLQADGRRVRLTAQGETVAAHAAEVLALEERARAELDVDNPMPAPVRIAALQTSARALLPRTLEILETTHPGMRVEIAVVPPEEGLFEVAARGFDLVIAEQYPGHTREHVAGLDRVALGSDPIRLAVGHSSAVTSLAEAANEAWVMEPRGTAVHAWSVQQCRAIGFEPDVRYSAADLLAQLRMISAGRAVGLLPEQLLAGDESPVRLIDLPDAPTREIFTSAREASAGSRGVVAVRAALQRAFHDAGRSS</sequence>
<name>A0A917DES3_9MICO</name>
<dbReference type="EMBL" id="BMHO01000001">
    <property type="protein sequence ID" value="GGD31021.1"/>
    <property type="molecule type" value="Genomic_DNA"/>
</dbReference>
<dbReference type="Gene3D" id="1.10.10.10">
    <property type="entry name" value="Winged helix-like DNA-binding domain superfamily/Winged helix DNA-binding domain"/>
    <property type="match status" value="1"/>
</dbReference>
<dbReference type="Proteomes" id="UP000633205">
    <property type="component" value="Unassembled WGS sequence"/>
</dbReference>
<reference evidence="6" key="2">
    <citation type="submission" date="2020-09" db="EMBL/GenBank/DDBJ databases">
        <authorList>
            <person name="Sun Q."/>
            <person name="Zhou Y."/>
        </authorList>
    </citation>
    <scope>NUCLEOTIDE SEQUENCE</scope>
    <source>
        <strain evidence="6">CGMCC 1.15152</strain>
    </source>
</reference>
<evidence type="ECO:0000256" key="3">
    <source>
        <dbReference type="ARBA" id="ARBA00023125"/>
    </source>
</evidence>
<evidence type="ECO:0000256" key="4">
    <source>
        <dbReference type="ARBA" id="ARBA00023163"/>
    </source>
</evidence>
<dbReference type="AlphaFoldDB" id="A0A917DES3"/>
<accession>A0A917DES3</accession>
<dbReference type="Pfam" id="PF00126">
    <property type="entry name" value="HTH_1"/>
    <property type="match status" value="1"/>
</dbReference>
<dbReference type="SUPFAM" id="SSF53850">
    <property type="entry name" value="Periplasmic binding protein-like II"/>
    <property type="match status" value="1"/>
</dbReference>